<dbReference type="EMBL" id="JBHTLP010000021">
    <property type="protein sequence ID" value="MFD1144529.1"/>
    <property type="molecule type" value="Genomic_DNA"/>
</dbReference>
<accession>A0ABW3QDM7</accession>
<proteinExistence type="predicted"/>
<comment type="caution">
    <text evidence="1">The sequence shown here is derived from an EMBL/GenBank/DDBJ whole genome shotgun (WGS) entry which is preliminary data.</text>
</comment>
<evidence type="ECO:0000313" key="2">
    <source>
        <dbReference type="Proteomes" id="UP001597116"/>
    </source>
</evidence>
<reference evidence="2" key="1">
    <citation type="journal article" date="2019" name="Int. J. Syst. Evol. Microbiol.">
        <title>The Global Catalogue of Microorganisms (GCM) 10K type strain sequencing project: providing services to taxonomists for standard genome sequencing and annotation.</title>
        <authorList>
            <consortium name="The Broad Institute Genomics Platform"/>
            <consortium name="The Broad Institute Genome Sequencing Center for Infectious Disease"/>
            <person name="Wu L."/>
            <person name="Ma J."/>
        </authorList>
    </citation>
    <scope>NUCLEOTIDE SEQUENCE [LARGE SCALE GENOMIC DNA]</scope>
    <source>
        <strain evidence="2">CCUG 55608</strain>
    </source>
</reference>
<organism evidence="1 2">
    <name type="scientific">Larkinella insperata</name>
    <dbReference type="NCBI Taxonomy" id="332158"/>
    <lineage>
        <taxon>Bacteria</taxon>
        <taxon>Pseudomonadati</taxon>
        <taxon>Bacteroidota</taxon>
        <taxon>Cytophagia</taxon>
        <taxon>Cytophagales</taxon>
        <taxon>Spirosomataceae</taxon>
        <taxon>Larkinella</taxon>
    </lineage>
</organism>
<dbReference type="RefSeq" id="WP_265988577.1">
    <property type="nucleotide sequence ID" value="NZ_CP110973.1"/>
</dbReference>
<keyword evidence="2" id="KW-1185">Reference proteome</keyword>
<sequence>MAKNEVTAISKMRFPSAPAGHSPDCLAECLGFQAGSLGIVHWRGAVPFACLIFFCEINAPECIALPNRQTSIYGRYSLHSDFAAVLQQRQFLSSWLAASSAGMVEEYGKLLTVLALIHGY</sequence>
<protein>
    <submittedName>
        <fullName evidence="1">Uncharacterized protein</fullName>
    </submittedName>
</protein>
<gene>
    <name evidence="1" type="ORF">ACFQ4C_25600</name>
</gene>
<name>A0ABW3QDM7_9BACT</name>
<evidence type="ECO:0000313" key="1">
    <source>
        <dbReference type="EMBL" id="MFD1144529.1"/>
    </source>
</evidence>
<dbReference type="Proteomes" id="UP001597116">
    <property type="component" value="Unassembled WGS sequence"/>
</dbReference>